<sequence length="39" mass="4817">MRIFILEFLKNSISAFNKMALFVLFVKKRKRRKLIFQQL</sequence>
<reference evidence="2" key="1">
    <citation type="submission" date="2013-05" db="EMBL/GenBank/DDBJ databases">
        <authorList>
            <person name="Harkins D.M."/>
            <person name="Durkin A.S."/>
            <person name="Brinkac L.M."/>
            <person name="Haft D.H."/>
            <person name="Selengut J.D."/>
            <person name="Sanka R."/>
            <person name="DePew J."/>
            <person name="Purushe J."/>
            <person name="Galloway R.L."/>
            <person name="Vinetz J.M."/>
            <person name="Sutton G.G."/>
            <person name="Nierman W.C."/>
            <person name="Fouts D.E."/>
        </authorList>
    </citation>
    <scope>NUCLEOTIDE SEQUENCE [LARGE SCALE GENOMIC DNA]</scope>
    <source>
        <strain evidence="2">80-412</strain>
    </source>
</reference>
<evidence type="ECO:0000256" key="1">
    <source>
        <dbReference type="SAM" id="Phobius"/>
    </source>
</evidence>
<keyword evidence="1" id="KW-1133">Transmembrane helix</keyword>
<comment type="caution">
    <text evidence="2">The sequence shown here is derived from an EMBL/GenBank/DDBJ whole genome shotgun (WGS) entry which is preliminary data.</text>
</comment>
<organism evidence="2 3">
    <name type="scientific">Leptospira alstonii serovar Pingchang str. 80-412</name>
    <dbReference type="NCBI Taxonomy" id="1218564"/>
    <lineage>
        <taxon>Bacteria</taxon>
        <taxon>Pseudomonadati</taxon>
        <taxon>Spirochaetota</taxon>
        <taxon>Spirochaetia</taxon>
        <taxon>Leptospirales</taxon>
        <taxon>Leptospiraceae</taxon>
        <taxon>Leptospira</taxon>
    </lineage>
</organism>
<dbReference type="Proteomes" id="UP000015445">
    <property type="component" value="Unassembled WGS sequence"/>
</dbReference>
<accession>T0FXI1</accession>
<keyword evidence="3" id="KW-1185">Reference proteome</keyword>
<proteinExistence type="predicted"/>
<keyword evidence="1" id="KW-0812">Transmembrane</keyword>
<keyword evidence="1" id="KW-0472">Membrane</keyword>
<name>T0FXI1_9LEPT</name>
<gene>
    <name evidence="2" type="ORF">LEP1GSC193_3274</name>
</gene>
<feature type="transmembrane region" description="Helical" evidence="1">
    <location>
        <begin position="6"/>
        <end position="26"/>
    </location>
</feature>
<protein>
    <submittedName>
        <fullName evidence="2">Uncharacterized protein</fullName>
    </submittedName>
</protein>
<dbReference type="EMBL" id="AOHD02000049">
    <property type="protein sequence ID" value="EQA79326.1"/>
    <property type="molecule type" value="Genomic_DNA"/>
</dbReference>
<evidence type="ECO:0000313" key="2">
    <source>
        <dbReference type="EMBL" id="EQA79326.1"/>
    </source>
</evidence>
<evidence type="ECO:0000313" key="3">
    <source>
        <dbReference type="Proteomes" id="UP000015445"/>
    </source>
</evidence>
<dbReference type="AlphaFoldDB" id="T0FXI1"/>